<evidence type="ECO:0000313" key="1">
    <source>
        <dbReference type="EMBL" id="KND87138.1"/>
    </source>
</evidence>
<organism evidence="1 2">
    <name type="scientific">Tolypocladium ophioglossoides (strain CBS 100239)</name>
    <name type="common">Snaketongue truffleclub</name>
    <name type="synonym">Elaphocordyceps ophioglossoides</name>
    <dbReference type="NCBI Taxonomy" id="1163406"/>
    <lineage>
        <taxon>Eukaryota</taxon>
        <taxon>Fungi</taxon>
        <taxon>Dikarya</taxon>
        <taxon>Ascomycota</taxon>
        <taxon>Pezizomycotina</taxon>
        <taxon>Sordariomycetes</taxon>
        <taxon>Hypocreomycetidae</taxon>
        <taxon>Hypocreales</taxon>
        <taxon>Ophiocordycipitaceae</taxon>
        <taxon>Tolypocladium</taxon>
    </lineage>
</organism>
<comment type="caution">
    <text evidence="1">The sequence shown here is derived from an EMBL/GenBank/DDBJ whole genome shotgun (WGS) entry which is preliminary data.</text>
</comment>
<protein>
    <submittedName>
        <fullName evidence="1">Uncharacterized protein</fullName>
    </submittedName>
</protein>
<name>A0A0L0MZ20_TOLOC</name>
<sequence length="97" mass="11273">MDMAREEASKEFSMWESFDPEAPLDMFCIADRTKLLDSELDSIIHSLKDAKLEPRITQALRRAPAWQGDGEQSLVRVLAAFRKLQLQFDEKFKKVWA</sequence>
<evidence type="ECO:0000313" key="2">
    <source>
        <dbReference type="Proteomes" id="UP000036947"/>
    </source>
</evidence>
<dbReference type="EMBL" id="LFRF01000041">
    <property type="protein sequence ID" value="KND87138.1"/>
    <property type="molecule type" value="Genomic_DNA"/>
</dbReference>
<dbReference type="OrthoDB" id="4868884at2759"/>
<dbReference type="AlphaFoldDB" id="A0A0L0MZ20"/>
<gene>
    <name evidence="1" type="ORF">TOPH_08239</name>
</gene>
<dbReference type="Proteomes" id="UP000036947">
    <property type="component" value="Unassembled WGS sequence"/>
</dbReference>
<proteinExistence type="predicted"/>
<reference evidence="1 2" key="1">
    <citation type="journal article" date="2015" name="BMC Genomics">
        <title>The genome of the truffle-parasite Tolypocladium ophioglossoides and the evolution of antifungal peptaibiotics.</title>
        <authorList>
            <person name="Quandt C.A."/>
            <person name="Bushley K.E."/>
            <person name="Spatafora J.W."/>
        </authorList>
    </citation>
    <scope>NUCLEOTIDE SEQUENCE [LARGE SCALE GENOMIC DNA]</scope>
    <source>
        <strain evidence="1 2">CBS 100239</strain>
    </source>
</reference>
<accession>A0A0L0MZ20</accession>
<keyword evidence="2" id="KW-1185">Reference proteome</keyword>